<comment type="caution">
    <text evidence="1">The sequence shown here is derived from an EMBL/GenBank/DDBJ whole genome shotgun (WGS) entry which is preliminary data.</text>
</comment>
<protein>
    <submittedName>
        <fullName evidence="1">Uncharacterized protein</fullName>
    </submittedName>
</protein>
<dbReference type="Proteomes" id="UP000663823">
    <property type="component" value="Unassembled WGS sequence"/>
</dbReference>
<evidence type="ECO:0000313" key="4">
    <source>
        <dbReference type="EMBL" id="CAF4204850.1"/>
    </source>
</evidence>
<sequence length="43" mass="4910">NIMIRCVIRQMMGLALVPEQYVPSLFANLGQELNDSERDELSD</sequence>
<gene>
    <name evidence="3" type="ORF">FNK824_LOCUS12247</name>
    <name evidence="4" type="ORF">OTI717_LOCUS38726</name>
    <name evidence="1" type="ORF">SEV965_LOCUS5778</name>
    <name evidence="2" type="ORF">ZHD862_LOCUS9420</name>
</gene>
<feature type="non-terminal residue" evidence="1">
    <location>
        <position position="1"/>
    </location>
</feature>
<evidence type="ECO:0000313" key="3">
    <source>
        <dbReference type="EMBL" id="CAF3751061.1"/>
    </source>
</evidence>
<dbReference type="Proteomes" id="UP000663874">
    <property type="component" value="Unassembled WGS sequence"/>
</dbReference>
<dbReference type="EMBL" id="CAJNOU010000180">
    <property type="protein sequence ID" value="CAF0903856.1"/>
    <property type="molecule type" value="Genomic_DNA"/>
</dbReference>
<reference evidence="1" key="1">
    <citation type="submission" date="2021-02" db="EMBL/GenBank/DDBJ databases">
        <authorList>
            <person name="Nowell W R."/>
        </authorList>
    </citation>
    <scope>NUCLEOTIDE SEQUENCE</scope>
</reference>
<dbReference type="EMBL" id="CAJOBE010001517">
    <property type="protein sequence ID" value="CAF3751061.1"/>
    <property type="molecule type" value="Genomic_DNA"/>
</dbReference>
<dbReference type="AlphaFoldDB" id="A0A813ZVK7"/>
<evidence type="ECO:0000313" key="1">
    <source>
        <dbReference type="EMBL" id="CAF0903856.1"/>
    </source>
</evidence>
<dbReference type="Proteomes" id="UP000663864">
    <property type="component" value="Unassembled WGS sequence"/>
</dbReference>
<dbReference type="EMBL" id="CAJNOT010000321">
    <property type="protein sequence ID" value="CAF0940145.1"/>
    <property type="molecule type" value="Genomic_DNA"/>
</dbReference>
<evidence type="ECO:0000313" key="2">
    <source>
        <dbReference type="EMBL" id="CAF0940145.1"/>
    </source>
</evidence>
<name>A0A813ZVK7_9BILA</name>
<dbReference type="EMBL" id="CAJOAX010022089">
    <property type="protein sequence ID" value="CAF4204850.1"/>
    <property type="molecule type" value="Genomic_DNA"/>
</dbReference>
<proteinExistence type="predicted"/>
<evidence type="ECO:0000313" key="5">
    <source>
        <dbReference type="Proteomes" id="UP000663889"/>
    </source>
</evidence>
<accession>A0A813ZVK7</accession>
<organism evidence="1 5">
    <name type="scientific">Rotaria sordida</name>
    <dbReference type="NCBI Taxonomy" id="392033"/>
    <lineage>
        <taxon>Eukaryota</taxon>
        <taxon>Metazoa</taxon>
        <taxon>Spiralia</taxon>
        <taxon>Gnathifera</taxon>
        <taxon>Rotifera</taxon>
        <taxon>Eurotatoria</taxon>
        <taxon>Bdelloidea</taxon>
        <taxon>Philodinida</taxon>
        <taxon>Philodinidae</taxon>
        <taxon>Rotaria</taxon>
    </lineage>
</organism>
<dbReference type="Proteomes" id="UP000663889">
    <property type="component" value="Unassembled WGS sequence"/>
</dbReference>